<dbReference type="Proteomes" id="UP000198569">
    <property type="component" value="Unassembled WGS sequence"/>
</dbReference>
<proteinExistence type="predicted"/>
<organism evidence="1 2">
    <name type="scientific">Flavobacterium degerlachei</name>
    <dbReference type="NCBI Taxonomy" id="229203"/>
    <lineage>
        <taxon>Bacteria</taxon>
        <taxon>Pseudomonadati</taxon>
        <taxon>Bacteroidota</taxon>
        <taxon>Flavobacteriia</taxon>
        <taxon>Flavobacteriales</taxon>
        <taxon>Flavobacteriaceae</taxon>
        <taxon>Flavobacterium</taxon>
    </lineage>
</organism>
<dbReference type="AlphaFoldDB" id="A0A1H2WYW8"/>
<evidence type="ECO:0000313" key="1">
    <source>
        <dbReference type="EMBL" id="SDW85708.1"/>
    </source>
</evidence>
<dbReference type="PROSITE" id="PS51257">
    <property type="entry name" value="PROKAR_LIPOPROTEIN"/>
    <property type="match status" value="1"/>
</dbReference>
<protein>
    <submittedName>
        <fullName evidence="1">Uncharacterized protein</fullName>
    </submittedName>
</protein>
<accession>A0A1H2WYW8</accession>
<gene>
    <name evidence="1" type="ORF">SAMN05444338_10595</name>
</gene>
<dbReference type="RefSeq" id="WP_091430973.1">
    <property type="nucleotide sequence ID" value="NZ_FNMV01000005.1"/>
</dbReference>
<dbReference type="STRING" id="229203.SAMN05444338_10595"/>
<dbReference type="EMBL" id="FNMV01000005">
    <property type="protein sequence ID" value="SDW85708.1"/>
    <property type="molecule type" value="Genomic_DNA"/>
</dbReference>
<dbReference type="OrthoDB" id="1199648at2"/>
<reference evidence="2" key="1">
    <citation type="submission" date="2016-10" db="EMBL/GenBank/DDBJ databases">
        <authorList>
            <person name="Varghese N."/>
            <person name="Submissions S."/>
        </authorList>
    </citation>
    <scope>NUCLEOTIDE SEQUENCE [LARGE SCALE GENOMIC DNA]</scope>
    <source>
        <strain evidence="2">DSM 15718</strain>
    </source>
</reference>
<keyword evidence="2" id="KW-1185">Reference proteome</keyword>
<name>A0A1H2WYW8_9FLAO</name>
<sequence length="489" mass="54173">MNPIKIISVVVVVLSIFTSCSKDDYKLSAQDIDPYVRFNLLVNSSNAVLEYPTVNSTALPVSSYTNKSIKPLKIPVTLTTATLEKPVYVEYSIVSTGDNGSFSATPKNQVSFVGNQLSDTIYLSFDKRWEAKEKITLKLESVSDPSVHIGNLNTATINNVIEINLDEVKTNFTFQVNRLELKGEVGEQVDFKVNFPNGFIPSEIENTNFFKFTNGFDYVLTHEDFGDNRSFVTYHLRLLENLQKDDVYYQTGIALVPNANYTTTGNTVLQVFKPIKTERDVQANPAAHFYDLSNQYYLTYGAHWSDKNGVCTWQSFNAFTFPVVVSKENVNAIQYSGQVTSTTSDDVYHDAFKIGFNVVSGNGTTNSFDLKRWFSNESTDAANSPGFNITSAIEFFPENGNSKTKGSVLVIPQDITIGGKNGNSYSIAIAGAGSYKEISSGLFEISFDLKVTNDALFGGTVTSQYKIYNSRTFPTVSPINEACITEIEL</sequence>
<evidence type="ECO:0000313" key="2">
    <source>
        <dbReference type="Proteomes" id="UP000198569"/>
    </source>
</evidence>